<accession>A0A2M8EN52</accession>
<comment type="caution">
    <text evidence="1">The sequence shown here is derived from an EMBL/GenBank/DDBJ whole genome shotgun (WGS) entry which is preliminary data.</text>
</comment>
<evidence type="ECO:0000313" key="2">
    <source>
        <dbReference type="Proteomes" id="UP000230251"/>
    </source>
</evidence>
<protein>
    <submittedName>
        <fullName evidence="1">Uncharacterized protein</fullName>
    </submittedName>
</protein>
<gene>
    <name evidence="1" type="ORF">CO057_04250</name>
</gene>
<reference evidence="2" key="1">
    <citation type="submission" date="2017-09" db="EMBL/GenBank/DDBJ databases">
        <title>Depth-based differentiation of microbial function through sediment-hosted aquifers and enrichment of novel symbionts in the deep terrestrial subsurface.</title>
        <authorList>
            <person name="Probst A.J."/>
            <person name="Ladd B."/>
            <person name="Jarett J.K."/>
            <person name="Geller-Mcgrath D.E."/>
            <person name="Sieber C.M.K."/>
            <person name="Emerson J.B."/>
            <person name="Anantharaman K."/>
            <person name="Thomas B.C."/>
            <person name="Malmstrom R."/>
            <person name="Stieglmeier M."/>
            <person name="Klingl A."/>
            <person name="Woyke T."/>
            <person name="Ryan C.M."/>
            <person name="Banfield J.F."/>
        </authorList>
    </citation>
    <scope>NUCLEOTIDE SEQUENCE [LARGE SCALE GENOMIC DNA]</scope>
</reference>
<organism evidence="1 2">
    <name type="scientific">Candidatus Uhrbacteria bacterium CG_4_9_14_0_2_um_filter_41_50</name>
    <dbReference type="NCBI Taxonomy" id="1975031"/>
    <lineage>
        <taxon>Bacteria</taxon>
        <taxon>Candidatus Uhriibacteriota</taxon>
    </lineage>
</organism>
<proteinExistence type="predicted"/>
<dbReference type="Proteomes" id="UP000230251">
    <property type="component" value="Unassembled WGS sequence"/>
</dbReference>
<feature type="non-terminal residue" evidence="1">
    <location>
        <position position="439"/>
    </location>
</feature>
<sequence>MTLRSLFSHLTPIILFALITPITLFTLLTPSFSYAYNPDYLISDWDLTDPFALDFNQIQHFLNRGYLGDYKTENWEGDSKYAVSIIWDAAQYIGISPKVLLVMLQKEQSLIEDDNPSENQLNWAMGYGVCDSCSKSDPSIQRWLGFGKQVNSTALQLIDGYLADIEEDGSTQGKYGPGIPVEIDGTTVTPANAATAALYAYTPHLHGNENFVTIWNRWFETEYPSGSLLKVAGQNGVYLIEYGYKRPIHSWSALLSRFNPDLIIEVSENTLANYADGQAINFPNYSLLQDESGQIYLLVDDSLRPFASTDVFHAIGFADDELVQITSDDVSAFEIGDTVTNSTQDPTGKLLRLTTNNALFYVRDGYRHIILDDIIAKLAYPNLQAVSALPVEVEQYKEAEPIKIPDGYLVKSADTPTVYVVSEGEIRAIASEQVFTSFG</sequence>
<dbReference type="EMBL" id="PFSI01000065">
    <property type="protein sequence ID" value="PJC24172.1"/>
    <property type="molecule type" value="Genomic_DNA"/>
</dbReference>
<evidence type="ECO:0000313" key="1">
    <source>
        <dbReference type="EMBL" id="PJC24172.1"/>
    </source>
</evidence>
<name>A0A2M8EN52_9BACT</name>
<dbReference type="AlphaFoldDB" id="A0A2M8EN52"/>